<feature type="chain" id="PRO_5045267508" evidence="2">
    <location>
        <begin position="22"/>
        <end position="195"/>
    </location>
</feature>
<gene>
    <name evidence="3" type="ORF">MNR06_10620</name>
</gene>
<accession>A0ABY4C5B4</accession>
<dbReference type="EMBL" id="CP093442">
    <property type="protein sequence ID" value="UOF00155.1"/>
    <property type="molecule type" value="Genomic_DNA"/>
</dbReference>
<organism evidence="3 4">
    <name type="scientific">Bdellovibrio reynosensis</name>
    <dbReference type="NCBI Taxonomy" id="2835041"/>
    <lineage>
        <taxon>Bacteria</taxon>
        <taxon>Pseudomonadati</taxon>
        <taxon>Bdellovibrionota</taxon>
        <taxon>Bdellovibrionia</taxon>
        <taxon>Bdellovibrionales</taxon>
        <taxon>Pseudobdellovibrionaceae</taxon>
        <taxon>Bdellovibrio</taxon>
    </lineage>
</organism>
<feature type="region of interest" description="Disordered" evidence="1">
    <location>
        <begin position="159"/>
        <end position="195"/>
    </location>
</feature>
<dbReference type="Proteomes" id="UP000830116">
    <property type="component" value="Chromosome"/>
</dbReference>
<name>A0ABY4C5B4_9BACT</name>
<feature type="signal peptide" evidence="2">
    <location>
        <begin position="1"/>
        <end position="21"/>
    </location>
</feature>
<protein>
    <submittedName>
        <fullName evidence="3">Uncharacterized protein</fullName>
    </submittedName>
</protein>
<evidence type="ECO:0000256" key="2">
    <source>
        <dbReference type="SAM" id="SignalP"/>
    </source>
</evidence>
<keyword evidence="4" id="KW-1185">Reference proteome</keyword>
<proteinExistence type="predicted"/>
<dbReference type="RefSeq" id="WP_243535845.1">
    <property type="nucleotide sequence ID" value="NZ_CP093442.1"/>
</dbReference>
<sequence length="195" mass="21797">MYSQVLSFLLSFFTATSLAFASGGEEKPAEGGKEDAAAAPAKEIKTNEDSFNVVQARVSGLEAKVRTGQEEINKLIIAKQTTKDPEKLNEIIKQIIHLHHELAANIKEYDQQRSLLKYRYPEKNQAAGRVYERIDLKSIEEMEGEMSLTSTVKRTLKKVRSQYGLKEKPQTPDGSHALKKKAPEPSLIDPVILSK</sequence>
<evidence type="ECO:0000313" key="4">
    <source>
        <dbReference type="Proteomes" id="UP000830116"/>
    </source>
</evidence>
<keyword evidence="2" id="KW-0732">Signal</keyword>
<evidence type="ECO:0000313" key="3">
    <source>
        <dbReference type="EMBL" id="UOF00155.1"/>
    </source>
</evidence>
<reference evidence="3" key="1">
    <citation type="submission" date="2022-03" db="EMBL/GenBank/DDBJ databases">
        <title>Genome Identification and Characterization of new species Bdellovibrio reynosense LBG001 sp. nov. from a Mexico soil sample.</title>
        <authorList>
            <person name="Camilli A."/>
            <person name="Ajao Y."/>
            <person name="Guo X."/>
        </authorList>
    </citation>
    <scope>NUCLEOTIDE SEQUENCE</scope>
    <source>
        <strain evidence="3">LBG001</strain>
    </source>
</reference>
<evidence type="ECO:0000256" key="1">
    <source>
        <dbReference type="SAM" id="MobiDB-lite"/>
    </source>
</evidence>